<evidence type="ECO:0000313" key="5">
    <source>
        <dbReference type="EMBL" id="CCA21074.1"/>
    </source>
</evidence>
<dbReference type="GO" id="GO:0005886">
    <property type="term" value="C:plasma membrane"/>
    <property type="evidence" value="ECO:0007669"/>
    <property type="project" value="TreeGrafter"/>
</dbReference>
<reference evidence="5" key="2">
    <citation type="submission" date="2011-02" db="EMBL/GenBank/DDBJ databases">
        <authorList>
            <person name="MacLean D."/>
        </authorList>
    </citation>
    <scope>NUCLEOTIDE SEQUENCE</scope>
</reference>
<dbReference type="InterPro" id="IPR011009">
    <property type="entry name" value="Kinase-like_dom_sf"/>
</dbReference>
<dbReference type="SUPFAM" id="SSF48371">
    <property type="entry name" value="ARM repeat"/>
    <property type="match status" value="1"/>
</dbReference>
<dbReference type="InterPro" id="IPR016024">
    <property type="entry name" value="ARM-type_fold"/>
</dbReference>
<dbReference type="PROSITE" id="PS00915">
    <property type="entry name" value="PI3_4_KINASE_1"/>
    <property type="match status" value="1"/>
</dbReference>
<accession>F0WIJ2</accession>
<dbReference type="PROSITE" id="PS51545">
    <property type="entry name" value="PIK_HELICAL"/>
    <property type="match status" value="1"/>
</dbReference>
<dbReference type="GO" id="GO:0016303">
    <property type="term" value="F:1-phosphatidylinositol-3-kinase activity"/>
    <property type="evidence" value="ECO:0007669"/>
    <property type="project" value="TreeGrafter"/>
</dbReference>
<dbReference type="SMART" id="SM00145">
    <property type="entry name" value="PI3Ka"/>
    <property type="match status" value="1"/>
</dbReference>
<dbReference type="InterPro" id="IPR042236">
    <property type="entry name" value="PI3K_accessory_sf"/>
</dbReference>
<feature type="domain" description="PIK helical" evidence="4">
    <location>
        <begin position="391"/>
        <end position="577"/>
    </location>
</feature>
<organism evidence="5">
    <name type="scientific">Albugo laibachii Nc14</name>
    <dbReference type="NCBI Taxonomy" id="890382"/>
    <lineage>
        <taxon>Eukaryota</taxon>
        <taxon>Sar</taxon>
        <taxon>Stramenopiles</taxon>
        <taxon>Oomycota</taxon>
        <taxon>Peronosporomycetes</taxon>
        <taxon>Albuginales</taxon>
        <taxon>Albuginaceae</taxon>
        <taxon>Albugo</taxon>
    </lineage>
</organism>
<reference evidence="5" key="1">
    <citation type="journal article" date="2011" name="PLoS Biol.">
        <title>Gene gain and loss during evolution of obligate parasitism in the white rust pathogen of Arabidopsis thaliana.</title>
        <authorList>
            <person name="Kemen E."/>
            <person name="Gardiner A."/>
            <person name="Schultz-Larsen T."/>
            <person name="Kemen A.C."/>
            <person name="Balmuth A.L."/>
            <person name="Robert-Seilaniantz A."/>
            <person name="Bailey K."/>
            <person name="Holub E."/>
            <person name="Studholme D.J."/>
            <person name="Maclean D."/>
            <person name="Jones J.D."/>
        </authorList>
    </citation>
    <scope>NUCLEOTIDE SEQUENCE</scope>
</reference>
<name>F0WIJ2_9STRA</name>
<evidence type="ECO:0000256" key="2">
    <source>
        <dbReference type="ARBA" id="ARBA00022777"/>
    </source>
</evidence>
<dbReference type="InterPro" id="IPR018936">
    <property type="entry name" value="PI3/4_kinase_CS"/>
</dbReference>
<dbReference type="Gene3D" id="3.30.1010.10">
    <property type="entry name" value="Phosphatidylinositol 3-kinase Catalytic Subunit, Chain A, domain 4"/>
    <property type="match status" value="1"/>
</dbReference>
<keyword evidence="1" id="KW-0808">Transferase</keyword>
<dbReference type="PANTHER" id="PTHR10048:SF14">
    <property type="entry name" value="LD28067P"/>
    <property type="match status" value="1"/>
</dbReference>
<dbReference type="GO" id="GO:0043491">
    <property type="term" value="P:phosphatidylinositol 3-kinase/protein kinase B signal transduction"/>
    <property type="evidence" value="ECO:0007669"/>
    <property type="project" value="TreeGrafter"/>
</dbReference>
<evidence type="ECO:0000259" key="3">
    <source>
        <dbReference type="PROSITE" id="PS50290"/>
    </source>
</evidence>
<keyword evidence="2 5" id="KW-0418">Kinase</keyword>
<dbReference type="EMBL" id="FR824156">
    <property type="protein sequence ID" value="CCA21074.1"/>
    <property type="molecule type" value="Genomic_DNA"/>
</dbReference>
<feature type="domain" description="PI3K/PI4K catalytic" evidence="3">
    <location>
        <begin position="642"/>
        <end position="979"/>
    </location>
</feature>
<dbReference type="InterPro" id="IPR000403">
    <property type="entry name" value="PI3/4_kinase_cat_dom"/>
</dbReference>
<dbReference type="InterPro" id="IPR001263">
    <property type="entry name" value="PI3K_accessory_dom"/>
</dbReference>
<protein>
    <submittedName>
        <fullName evidence="5">Phosphatidyl inositol kinase (PIKB) putative</fullName>
    </submittedName>
</protein>
<dbReference type="HOGENOM" id="CLU_281808_0_0_1"/>
<dbReference type="InterPro" id="IPR015433">
    <property type="entry name" value="PI3/4_kinase"/>
</dbReference>
<dbReference type="PANTHER" id="PTHR10048">
    <property type="entry name" value="PHOSPHATIDYLINOSITOL KINASE"/>
    <property type="match status" value="1"/>
</dbReference>
<dbReference type="GO" id="GO:0005737">
    <property type="term" value="C:cytoplasm"/>
    <property type="evidence" value="ECO:0007669"/>
    <property type="project" value="TreeGrafter"/>
</dbReference>
<proteinExistence type="predicted"/>
<dbReference type="Gene3D" id="1.10.1070.11">
    <property type="entry name" value="Phosphatidylinositol 3-/4-kinase, catalytic domain"/>
    <property type="match status" value="1"/>
</dbReference>
<evidence type="ECO:0000259" key="4">
    <source>
        <dbReference type="PROSITE" id="PS51545"/>
    </source>
</evidence>
<dbReference type="InterPro" id="IPR036940">
    <property type="entry name" value="PI3/4_kinase_cat_sf"/>
</dbReference>
<dbReference type="CDD" id="cd00891">
    <property type="entry name" value="PI3Kc"/>
    <property type="match status" value="1"/>
</dbReference>
<dbReference type="SMART" id="SM00146">
    <property type="entry name" value="PI3Kc"/>
    <property type="match status" value="1"/>
</dbReference>
<dbReference type="PROSITE" id="PS50290">
    <property type="entry name" value="PI3_4_KINASE_3"/>
    <property type="match status" value="1"/>
</dbReference>
<dbReference type="Pfam" id="PF00613">
    <property type="entry name" value="PI3Ka"/>
    <property type="match status" value="1"/>
</dbReference>
<dbReference type="GO" id="GO:0035005">
    <property type="term" value="F:1-phosphatidylinositol-4-phosphate 3-kinase activity"/>
    <property type="evidence" value="ECO:0007669"/>
    <property type="project" value="TreeGrafter"/>
</dbReference>
<dbReference type="InterPro" id="IPR035448">
    <property type="entry name" value="PI3Kc"/>
</dbReference>
<sequence length="991" mass="112061">MIRHSLMQQFGTKRVRIYTIDPAFDRLIMQVNAVKDIASFGAVPFVFSSQIGEDDLSLTSHTLKTSLASLISSAKEAIFVHDPSQNSIFDSLIGVLYQKNDLVLAAPIHSFKDIDKETLVSNAHVLAGFVEVVIPFDKQEKDASMPSKTDSAMIEFSAGILEQYLFFECRKSIEMHVKRKTERNVSTVKKDTLDLQTKKKVRFIQTCDYLVLKCHKLELLQSDCTISELIVSTILGKLVIHTKKVHVGDPISPRAGTKSIKAHLDSIKASIHIDLMLANIPHGCHILIESYCKGRLICWTGMYLFDFTHTFQSGLRKLWLQTPASSAITALDIGNCTRDNHARTKGTGSFIIGSLCIEFEGSHDTLSTFHFGSTRQVKTNSLRATAINSTSSTGEDGEKDDHDHTKELLEFRETLEAIKRDSLFPISKAVISHIWSHREALAEDAGLLPAFLLSIDWSKHDAVIEGYRLLKIWKQPSYLQALRLLSPSYADPKVRAYAVRCLHSLPDHRLKLYLLQLVQALKNERYHDSALARFLFFRGLSNPADIGYPLFWFLQAEVQFCQSSARFQLLIDQYVELCGIYKLEIRQSMYVMKKLEEIAAEVKLERSQKARNAILDSKLGESLLPDTFQLPLHARTFCSGFVISKCRVLESKKKPLYLVFENARAQLGQVHVIFKSGDDLRQDQLVIQLLRVMDDLWQEAGMNLCLTPYSCIATGVDTGLIEVVQNAETLAAIVYGYRGKLQTSVGRKLIAVKDALMSEAILSDWLFCKQSILGSLVDEKMQANEQPVNKVMDRSIGCFPLKSPRKRKQEKAAPMSPDSKERKEITQNFLRSCAGYCVATYVLGIGDRHNDNLMLQRNGKFFHIDFGHFLGNFKSKLGVKRERAPFVLTHSMIDVIGGEHCLQFQEFQRLACGAFKVLRLHSDLLITLIVSASSCGIPELRNEQDVRWLHKTVMLEELLDEKAETRFRDLIRRALRTKTTLMNDAVHLMAH</sequence>
<dbReference type="SUPFAM" id="SSF56112">
    <property type="entry name" value="Protein kinase-like (PK-like)"/>
    <property type="match status" value="1"/>
</dbReference>
<dbReference type="GO" id="GO:0016477">
    <property type="term" value="P:cell migration"/>
    <property type="evidence" value="ECO:0007669"/>
    <property type="project" value="TreeGrafter"/>
</dbReference>
<dbReference type="Gene3D" id="1.25.40.70">
    <property type="entry name" value="Phosphatidylinositol 3-kinase, accessory domain (PIK)"/>
    <property type="match status" value="1"/>
</dbReference>
<dbReference type="Pfam" id="PF00454">
    <property type="entry name" value="PI3_PI4_kinase"/>
    <property type="match status" value="1"/>
</dbReference>
<gene>
    <name evidence="5" type="primary">AlNc14C111G6392</name>
    <name evidence="5" type="ORF">ALNC14_072170</name>
</gene>
<dbReference type="GO" id="GO:0005942">
    <property type="term" value="C:phosphatidylinositol 3-kinase complex"/>
    <property type="evidence" value="ECO:0007669"/>
    <property type="project" value="TreeGrafter"/>
</dbReference>
<dbReference type="AlphaFoldDB" id="F0WIJ2"/>
<dbReference type="PROSITE" id="PS00916">
    <property type="entry name" value="PI3_4_KINASE_2"/>
    <property type="match status" value="1"/>
</dbReference>
<evidence type="ECO:0000256" key="1">
    <source>
        <dbReference type="ARBA" id="ARBA00022679"/>
    </source>
</evidence>
<dbReference type="GO" id="GO:0048015">
    <property type="term" value="P:phosphatidylinositol-mediated signaling"/>
    <property type="evidence" value="ECO:0007669"/>
    <property type="project" value="TreeGrafter"/>
</dbReference>